<comment type="caution">
    <text evidence="4">The sequence shown here is derived from an EMBL/GenBank/DDBJ whole genome shotgun (WGS) entry which is preliminary data.</text>
</comment>
<proteinExistence type="predicted"/>
<dbReference type="EMBL" id="CADEBC010000522">
    <property type="protein sequence ID" value="CAB3244802.1"/>
    <property type="molecule type" value="Genomic_DNA"/>
</dbReference>
<gene>
    <name evidence="4" type="ORF">APLA_LOCUS10166</name>
    <name evidence="5" type="ORF">APLA_LOCUS17067</name>
</gene>
<feature type="chain" id="PRO_5036434345" evidence="3">
    <location>
        <begin position="26"/>
        <end position="184"/>
    </location>
</feature>
<feature type="compositionally biased region" description="Acidic residues" evidence="1">
    <location>
        <begin position="81"/>
        <end position="105"/>
    </location>
</feature>
<evidence type="ECO:0000313" key="5">
    <source>
        <dbReference type="EMBL" id="CAB3260583.1"/>
    </source>
</evidence>
<dbReference type="EMBL" id="CADEBD010000857">
    <property type="protein sequence ID" value="CAB3260583.1"/>
    <property type="molecule type" value="Genomic_DNA"/>
</dbReference>
<dbReference type="OrthoDB" id="7480059at2759"/>
<evidence type="ECO:0000313" key="4">
    <source>
        <dbReference type="EMBL" id="CAB3244802.1"/>
    </source>
</evidence>
<evidence type="ECO:0000256" key="2">
    <source>
        <dbReference type="SAM" id="Phobius"/>
    </source>
</evidence>
<accession>A0A8S1AHW6</accession>
<dbReference type="Proteomes" id="UP000494256">
    <property type="component" value="Unassembled WGS sequence"/>
</dbReference>
<evidence type="ECO:0000313" key="6">
    <source>
        <dbReference type="Proteomes" id="UP000494106"/>
    </source>
</evidence>
<feature type="signal peptide" evidence="3">
    <location>
        <begin position="1"/>
        <end position="25"/>
    </location>
</feature>
<evidence type="ECO:0000256" key="3">
    <source>
        <dbReference type="SAM" id="SignalP"/>
    </source>
</evidence>
<protein>
    <submittedName>
        <fullName evidence="4">Uncharacterized protein</fullName>
    </submittedName>
</protein>
<dbReference type="AlphaFoldDB" id="A0A8S1AHW6"/>
<name>A0A8S1AHW6_ARCPL</name>
<sequence>MKCSFSDSCFPAPLVLLLLSVPVFSQNELFHMLKEDESTKPSGSNIKESIEAYFNPLSPTNAENYFTNEVASPNLTVNEEVLEPDDDDDGDDNEDPVEDPSDNDQTDCIRPNSITLRPGIITLIVFGFVFVLVLVGVGAYRLGKYRGFMGTNDKISMDDTPSPEYIIPRIKSVNNFNNRVFAEQ</sequence>
<reference evidence="6 7" key="1">
    <citation type="submission" date="2020-04" db="EMBL/GenBank/DDBJ databases">
        <authorList>
            <person name="Wallbank WR R."/>
            <person name="Pardo Diaz C."/>
            <person name="Kozak K."/>
            <person name="Martin S."/>
            <person name="Jiggins C."/>
            <person name="Moest M."/>
            <person name="Warren A I."/>
            <person name="Byers J.R.P. K."/>
            <person name="Montejo-Kovacevich G."/>
            <person name="Yen C E."/>
        </authorList>
    </citation>
    <scope>NUCLEOTIDE SEQUENCE [LARGE SCALE GENOMIC DNA]</scope>
</reference>
<organism evidence="4 6">
    <name type="scientific">Arctia plantaginis</name>
    <name type="common">Wood tiger moth</name>
    <name type="synonym">Phalaena plantaginis</name>
    <dbReference type="NCBI Taxonomy" id="874455"/>
    <lineage>
        <taxon>Eukaryota</taxon>
        <taxon>Metazoa</taxon>
        <taxon>Ecdysozoa</taxon>
        <taxon>Arthropoda</taxon>
        <taxon>Hexapoda</taxon>
        <taxon>Insecta</taxon>
        <taxon>Pterygota</taxon>
        <taxon>Neoptera</taxon>
        <taxon>Endopterygota</taxon>
        <taxon>Lepidoptera</taxon>
        <taxon>Glossata</taxon>
        <taxon>Ditrysia</taxon>
        <taxon>Noctuoidea</taxon>
        <taxon>Erebidae</taxon>
        <taxon>Arctiinae</taxon>
        <taxon>Arctia</taxon>
    </lineage>
</organism>
<keyword evidence="6" id="KW-1185">Reference proteome</keyword>
<keyword evidence="2" id="KW-0472">Membrane</keyword>
<feature type="region of interest" description="Disordered" evidence="1">
    <location>
        <begin position="81"/>
        <end position="110"/>
    </location>
</feature>
<evidence type="ECO:0000313" key="7">
    <source>
        <dbReference type="Proteomes" id="UP000494256"/>
    </source>
</evidence>
<dbReference type="Proteomes" id="UP000494106">
    <property type="component" value="Unassembled WGS sequence"/>
</dbReference>
<keyword evidence="3" id="KW-0732">Signal</keyword>
<keyword evidence="2" id="KW-1133">Transmembrane helix</keyword>
<keyword evidence="2" id="KW-0812">Transmembrane</keyword>
<feature type="transmembrane region" description="Helical" evidence="2">
    <location>
        <begin position="120"/>
        <end position="140"/>
    </location>
</feature>
<evidence type="ECO:0000256" key="1">
    <source>
        <dbReference type="SAM" id="MobiDB-lite"/>
    </source>
</evidence>